<name>A0A368T113_9ACTN</name>
<accession>A0A368T113</accession>
<evidence type="ECO:0000313" key="1">
    <source>
        <dbReference type="EMBL" id="RCV47622.1"/>
    </source>
</evidence>
<evidence type="ECO:0000313" key="2">
    <source>
        <dbReference type="Proteomes" id="UP000253318"/>
    </source>
</evidence>
<dbReference type="EMBL" id="QEIN01000476">
    <property type="protein sequence ID" value="RCV47622.1"/>
    <property type="molecule type" value="Genomic_DNA"/>
</dbReference>
<sequence length="73" mass="7904">PDRFTLDRHGEPDHLTLTPGTAAGLTAHLTRLLADTALRTLATRLPGLHRTAPTLRRMRAPVTHGVLRLPVAA</sequence>
<organism evidence="1 2">
    <name type="scientific">Marinitenerispora sediminis</name>
    <dbReference type="NCBI Taxonomy" id="1931232"/>
    <lineage>
        <taxon>Bacteria</taxon>
        <taxon>Bacillati</taxon>
        <taxon>Actinomycetota</taxon>
        <taxon>Actinomycetes</taxon>
        <taxon>Streptosporangiales</taxon>
        <taxon>Nocardiopsidaceae</taxon>
        <taxon>Marinitenerispora</taxon>
    </lineage>
</organism>
<dbReference type="Gene3D" id="1.10.630.10">
    <property type="entry name" value="Cytochrome P450"/>
    <property type="match status" value="1"/>
</dbReference>
<dbReference type="GO" id="GO:0016705">
    <property type="term" value="F:oxidoreductase activity, acting on paired donors, with incorporation or reduction of molecular oxygen"/>
    <property type="evidence" value="ECO:0007669"/>
    <property type="project" value="InterPro"/>
</dbReference>
<comment type="caution">
    <text evidence="1">The sequence shown here is derived from an EMBL/GenBank/DDBJ whole genome shotgun (WGS) entry which is preliminary data.</text>
</comment>
<keyword evidence="2" id="KW-1185">Reference proteome</keyword>
<dbReference type="GO" id="GO:0005506">
    <property type="term" value="F:iron ion binding"/>
    <property type="evidence" value="ECO:0007669"/>
    <property type="project" value="InterPro"/>
</dbReference>
<gene>
    <name evidence="1" type="ORF">DEF24_26945</name>
</gene>
<feature type="non-terminal residue" evidence="1">
    <location>
        <position position="1"/>
    </location>
</feature>
<dbReference type="GO" id="GO:0020037">
    <property type="term" value="F:heme binding"/>
    <property type="evidence" value="ECO:0007669"/>
    <property type="project" value="InterPro"/>
</dbReference>
<dbReference type="AlphaFoldDB" id="A0A368T113"/>
<dbReference type="Proteomes" id="UP000253318">
    <property type="component" value="Unassembled WGS sequence"/>
</dbReference>
<evidence type="ECO:0008006" key="3">
    <source>
        <dbReference type="Google" id="ProtNLM"/>
    </source>
</evidence>
<dbReference type="GO" id="GO:0004497">
    <property type="term" value="F:monooxygenase activity"/>
    <property type="evidence" value="ECO:0007669"/>
    <property type="project" value="InterPro"/>
</dbReference>
<proteinExistence type="predicted"/>
<protein>
    <recommendedName>
        <fullName evidence="3">Cytochrome P450</fullName>
    </recommendedName>
</protein>
<reference evidence="1 2" key="1">
    <citation type="submission" date="2018-04" db="EMBL/GenBank/DDBJ databases">
        <title>Novel actinobacteria from marine sediment.</title>
        <authorList>
            <person name="Ng Z.Y."/>
            <person name="Tan G.Y.A."/>
        </authorList>
    </citation>
    <scope>NUCLEOTIDE SEQUENCE [LARGE SCALE GENOMIC DNA]</scope>
    <source>
        <strain evidence="1 2">TPS81</strain>
    </source>
</reference>
<dbReference type="InterPro" id="IPR036396">
    <property type="entry name" value="Cyt_P450_sf"/>
</dbReference>